<dbReference type="EMBL" id="JAPRAT010000024">
    <property type="protein sequence ID" value="MCZ0703932.1"/>
    <property type="molecule type" value="Genomic_DNA"/>
</dbReference>
<dbReference type="SFLD" id="SFLDG01140">
    <property type="entry name" value="C2.B:_Phosphomannomutase_and_P"/>
    <property type="match status" value="1"/>
</dbReference>
<dbReference type="GO" id="GO:0016791">
    <property type="term" value="F:phosphatase activity"/>
    <property type="evidence" value="ECO:0007669"/>
    <property type="project" value="TreeGrafter"/>
</dbReference>
<evidence type="ECO:0000313" key="2">
    <source>
        <dbReference type="Proteomes" id="UP001084197"/>
    </source>
</evidence>
<dbReference type="Pfam" id="PF08282">
    <property type="entry name" value="Hydrolase_3"/>
    <property type="match status" value="1"/>
</dbReference>
<proteinExistence type="predicted"/>
<accession>A0A9J6REY2</accession>
<dbReference type="RefSeq" id="WP_268780691.1">
    <property type="nucleotide sequence ID" value="NZ_JAPRAT010000024.1"/>
</dbReference>
<gene>
    <name evidence="1" type="ORF">OWO01_11990</name>
</gene>
<dbReference type="PROSITE" id="PS01228">
    <property type="entry name" value="COF_1"/>
    <property type="match status" value="1"/>
</dbReference>
<dbReference type="SFLD" id="SFLDS00003">
    <property type="entry name" value="Haloacid_Dehalogenase"/>
    <property type="match status" value="1"/>
</dbReference>
<dbReference type="InterPro" id="IPR036412">
    <property type="entry name" value="HAD-like_sf"/>
</dbReference>
<dbReference type="NCBIfam" id="TIGR00099">
    <property type="entry name" value="Cof-subfamily"/>
    <property type="match status" value="1"/>
</dbReference>
<reference evidence="1" key="1">
    <citation type="submission" date="2022-11" db="EMBL/GenBank/DDBJ databases">
        <title>WGS of Natronobacillus azotifigens 24KS-1, an anaerobic diazotrophic haloalkaliphile from soda-rich habitats.</title>
        <authorList>
            <person name="Sorokin D.Y."/>
            <person name="Merkel A.Y."/>
        </authorList>
    </citation>
    <scope>NUCLEOTIDE SEQUENCE</scope>
    <source>
        <strain evidence="1">24KS-1</strain>
    </source>
</reference>
<dbReference type="SUPFAM" id="SSF56784">
    <property type="entry name" value="HAD-like"/>
    <property type="match status" value="1"/>
</dbReference>
<dbReference type="InterPro" id="IPR023214">
    <property type="entry name" value="HAD_sf"/>
</dbReference>
<dbReference type="GO" id="GO:0005829">
    <property type="term" value="C:cytosol"/>
    <property type="evidence" value="ECO:0007669"/>
    <property type="project" value="TreeGrafter"/>
</dbReference>
<sequence length="273" mass="30823">MKKGQHLIALDLDGTLLSNKQEISARNKKVIEKVKAEGHIVVIATGRPHRASLDYYNELGLDTPMVNFNGAYLHHPKDTKWEVLHSPLPLRTAKSIVQTCYDFNVNNLIAEVIGDLYIDHYDENLLNIMHSSKEENPITIGNLKNELKEDPTSLLIHPRDEHVSELGEILDRDHASVIEHRKWGAPWNMIEIVRKGMNKAVGLQRIAHYHHIEAEQIIAFGDEDNDLEMLEFAGIGVAMENAIDELKAVASHVTKTNQEDGVADFLESYFNLG</sequence>
<comment type="caution">
    <text evidence="1">The sequence shown here is derived from an EMBL/GenBank/DDBJ whole genome shotgun (WGS) entry which is preliminary data.</text>
</comment>
<dbReference type="PANTHER" id="PTHR10000:SF23">
    <property type="entry name" value="5-AMINO-6-(5-PHOSPHO-D-RIBITYLAMINO)URACIL PHOSPHATASE YITU"/>
    <property type="match status" value="1"/>
</dbReference>
<dbReference type="NCBIfam" id="TIGR01484">
    <property type="entry name" value="HAD-SF-IIB"/>
    <property type="match status" value="1"/>
</dbReference>
<dbReference type="CDD" id="cd07516">
    <property type="entry name" value="HAD_Pase"/>
    <property type="match status" value="1"/>
</dbReference>
<dbReference type="Gene3D" id="3.40.50.1000">
    <property type="entry name" value="HAD superfamily/HAD-like"/>
    <property type="match status" value="1"/>
</dbReference>
<dbReference type="Gene3D" id="3.30.1240.10">
    <property type="match status" value="1"/>
</dbReference>
<evidence type="ECO:0000313" key="1">
    <source>
        <dbReference type="EMBL" id="MCZ0703932.1"/>
    </source>
</evidence>
<keyword evidence="1" id="KW-0378">Hydrolase</keyword>
<dbReference type="Proteomes" id="UP001084197">
    <property type="component" value="Unassembled WGS sequence"/>
</dbReference>
<dbReference type="InterPro" id="IPR000150">
    <property type="entry name" value="Cof"/>
</dbReference>
<dbReference type="PANTHER" id="PTHR10000">
    <property type="entry name" value="PHOSPHOSERINE PHOSPHATASE"/>
    <property type="match status" value="1"/>
</dbReference>
<keyword evidence="2" id="KW-1185">Reference proteome</keyword>
<name>A0A9J6REY2_9BACI</name>
<organism evidence="1 2">
    <name type="scientific">Natronobacillus azotifigens</name>
    <dbReference type="NCBI Taxonomy" id="472978"/>
    <lineage>
        <taxon>Bacteria</taxon>
        <taxon>Bacillati</taxon>
        <taxon>Bacillota</taxon>
        <taxon>Bacilli</taxon>
        <taxon>Bacillales</taxon>
        <taxon>Bacillaceae</taxon>
        <taxon>Natronobacillus</taxon>
    </lineage>
</organism>
<dbReference type="InterPro" id="IPR006379">
    <property type="entry name" value="HAD-SF_hydro_IIB"/>
</dbReference>
<dbReference type="GO" id="GO:0000287">
    <property type="term" value="F:magnesium ion binding"/>
    <property type="evidence" value="ECO:0007669"/>
    <property type="project" value="TreeGrafter"/>
</dbReference>
<dbReference type="AlphaFoldDB" id="A0A9J6REY2"/>
<protein>
    <submittedName>
        <fullName evidence="1">Cof-type HAD-IIB family hydrolase</fullName>
    </submittedName>
</protein>